<dbReference type="Proteomes" id="UP000007575">
    <property type="component" value="Plasmid P2"/>
</dbReference>
<protein>
    <recommendedName>
        <fullName evidence="3">DUF4926 domain-containing protein</fullName>
    </recommendedName>
</protein>
<dbReference type="KEGG" id="dgo:DGo_PB0290"/>
<organism evidence="1 2">
    <name type="scientific">Deinococcus gobiensis (strain DSM 21396 / JCM 16679 / CGMCC 1.7299 / I-0)</name>
    <dbReference type="NCBI Taxonomy" id="745776"/>
    <lineage>
        <taxon>Bacteria</taxon>
        <taxon>Thermotogati</taxon>
        <taxon>Deinococcota</taxon>
        <taxon>Deinococci</taxon>
        <taxon>Deinococcales</taxon>
        <taxon>Deinococcaceae</taxon>
        <taxon>Deinococcus</taxon>
    </lineage>
</organism>
<dbReference type="EMBL" id="CP002193">
    <property type="protein sequence ID" value="AFD27559.1"/>
    <property type="molecule type" value="Genomic_DNA"/>
</dbReference>
<reference evidence="1 2" key="1">
    <citation type="journal article" date="2012" name="PLoS ONE">
        <title>Genome sequence and transcriptome analysis of the radioresistant bacterium Deinococcus gobiensis: insights into the extreme environmental adaptations.</title>
        <authorList>
            <person name="Yuan M."/>
            <person name="Chen M."/>
            <person name="Zhang W."/>
            <person name="Lu W."/>
            <person name="Wang J."/>
            <person name="Yang M."/>
            <person name="Zhao P."/>
            <person name="Tang R."/>
            <person name="Li X."/>
            <person name="Hao Y."/>
            <person name="Zhou Z."/>
            <person name="Zhan Y."/>
            <person name="Yu H."/>
            <person name="Teng C."/>
            <person name="Yan Y."/>
            <person name="Ping S."/>
            <person name="Wang Y."/>
            <person name="Lin M."/>
        </authorList>
    </citation>
    <scope>NUCLEOTIDE SEQUENCE [LARGE SCALE GENOMIC DNA]</scope>
    <source>
        <strain evidence="2">DSM 21396 / JCM 16679 / CGMCC 1.7299 / I-0</strain>
        <plasmid evidence="1">P2</plasmid>
    </source>
</reference>
<dbReference type="AlphaFoldDB" id="H8H212"/>
<proteinExistence type="predicted"/>
<dbReference type="InterPro" id="IPR032568">
    <property type="entry name" value="DUF4926"/>
</dbReference>
<geneLocation type="plasmid" evidence="1 2">
    <name>P2</name>
</geneLocation>
<keyword evidence="1" id="KW-0614">Plasmid</keyword>
<evidence type="ECO:0008006" key="3">
    <source>
        <dbReference type="Google" id="ProtNLM"/>
    </source>
</evidence>
<accession>H8H212</accession>
<gene>
    <name evidence="1" type="ordered locus">DGo_PB0290</name>
</gene>
<name>H8H212_DEIGI</name>
<sequence length="72" mass="8039">MTEWTSYAAGMELLDTVRLNQDLPNKGLRAGAVGVIVEVYTSPDYAYEVEFVNDDGSTNVMLPLRQEQLDPM</sequence>
<keyword evidence="2" id="KW-1185">Reference proteome</keyword>
<evidence type="ECO:0000313" key="2">
    <source>
        <dbReference type="Proteomes" id="UP000007575"/>
    </source>
</evidence>
<evidence type="ECO:0000313" key="1">
    <source>
        <dbReference type="EMBL" id="AFD27559.1"/>
    </source>
</evidence>
<dbReference type="Pfam" id="PF16277">
    <property type="entry name" value="DUF4926"/>
    <property type="match status" value="1"/>
</dbReference>
<dbReference type="HOGENOM" id="CLU_174734_3_2_0"/>